<evidence type="ECO:0000256" key="4">
    <source>
        <dbReference type="PROSITE-ProRule" id="PRU00169"/>
    </source>
</evidence>
<dbReference type="Gene3D" id="1.25.40.10">
    <property type="entry name" value="Tetratricopeptide repeat domain"/>
    <property type="match status" value="1"/>
</dbReference>
<dbReference type="SUPFAM" id="SSF46894">
    <property type="entry name" value="C-terminal effector domain of the bipartite response regulators"/>
    <property type="match status" value="1"/>
</dbReference>
<evidence type="ECO:0000256" key="1">
    <source>
        <dbReference type="ARBA" id="ARBA00018672"/>
    </source>
</evidence>
<dbReference type="Proteomes" id="UP000323521">
    <property type="component" value="Chromosome"/>
</dbReference>
<dbReference type="InterPro" id="IPR005158">
    <property type="entry name" value="BTAD"/>
</dbReference>
<dbReference type="AlphaFoldDB" id="A0A3G1KSY6"/>
<dbReference type="InterPro" id="IPR036388">
    <property type="entry name" value="WH-like_DNA-bd_sf"/>
</dbReference>
<dbReference type="GO" id="GO:0003677">
    <property type="term" value="F:DNA binding"/>
    <property type="evidence" value="ECO:0007669"/>
    <property type="project" value="UniProtKB-KW"/>
</dbReference>
<dbReference type="Pfam" id="PF00072">
    <property type="entry name" value="Response_reg"/>
    <property type="match status" value="1"/>
</dbReference>
<dbReference type="Gene3D" id="1.10.10.10">
    <property type="entry name" value="Winged helix-like DNA-binding domain superfamily/Winged helix DNA-binding domain"/>
    <property type="match status" value="1"/>
</dbReference>
<dbReference type="EMBL" id="CP017634">
    <property type="protein sequence ID" value="ATW25537.1"/>
    <property type="molecule type" value="Genomic_DNA"/>
</dbReference>
<organism evidence="6 7">
    <name type="scientific">Formimonas warabiya</name>
    <dbReference type="NCBI Taxonomy" id="1761012"/>
    <lineage>
        <taxon>Bacteria</taxon>
        <taxon>Bacillati</taxon>
        <taxon>Bacillota</taxon>
        <taxon>Clostridia</taxon>
        <taxon>Eubacteriales</taxon>
        <taxon>Peptococcaceae</taxon>
        <taxon>Candidatus Formimonas</taxon>
    </lineage>
</organism>
<reference evidence="6 7" key="1">
    <citation type="submission" date="2016-10" db="EMBL/GenBank/DDBJ databases">
        <title>Complete Genome Sequence of Peptococcaceae strain DCMF.</title>
        <authorList>
            <person name="Edwards R.J."/>
            <person name="Holland S.I."/>
            <person name="Deshpande N.P."/>
            <person name="Wong Y.K."/>
            <person name="Ertan H."/>
            <person name="Manefield M."/>
            <person name="Russell T.L."/>
            <person name="Lee M.J."/>
        </authorList>
    </citation>
    <scope>NUCLEOTIDE SEQUENCE [LARGE SCALE GENOMIC DNA]</scope>
    <source>
        <strain evidence="6 7">DCMF</strain>
    </source>
</reference>
<dbReference type="PROSITE" id="PS50110">
    <property type="entry name" value="RESPONSE_REGULATORY"/>
    <property type="match status" value="1"/>
</dbReference>
<dbReference type="SMART" id="SM01043">
    <property type="entry name" value="BTAD"/>
    <property type="match status" value="1"/>
</dbReference>
<sequence>MISVLLVDDEIPALEELEYFLSSYRDVSIWGMYTNPIEALKFMETKKPDVVFLDIDMPGINGMEFAVKIQDIAIQTEIVFVTAHHEFSLQAFDVHAVDYILKPIVRERFKKTMARLMEQCTIKRELHKTTESIFIKCFGKFEIIKNGQTKEILKWRTNKTKELFLYLLYKHEKTCTKNELITVLFHGIEEKKAHNNLYVTMYYLRKNLEDFGVDRSILLLKEDYSLEVYDGTCDYIELLRFLHKNLTLDEDNIDRCHQVIESYKGCFLEEEDYSWAYEIREYLDRKYEELLVLMADYYQKKNKMNKAENILRRLLRYNPLTEEGCRMLLELYMNTHNTEAFIKLYQAYEKTMKDELGLMPEKKYHDYYLMSQEIK</sequence>
<dbReference type="SMART" id="SM00448">
    <property type="entry name" value="REC"/>
    <property type="match status" value="1"/>
</dbReference>
<evidence type="ECO:0000313" key="6">
    <source>
        <dbReference type="EMBL" id="ATW25537.1"/>
    </source>
</evidence>
<dbReference type="OrthoDB" id="3190595at2"/>
<dbReference type="InterPro" id="IPR001789">
    <property type="entry name" value="Sig_transdc_resp-reg_receiver"/>
</dbReference>
<dbReference type="InterPro" id="IPR016032">
    <property type="entry name" value="Sig_transdc_resp-reg_C-effctor"/>
</dbReference>
<dbReference type="GO" id="GO:0000160">
    <property type="term" value="P:phosphorelay signal transduction system"/>
    <property type="evidence" value="ECO:0007669"/>
    <property type="project" value="InterPro"/>
</dbReference>
<name>A0A3G1KSY6_FORW1</name>
<dbReference type="GO" id="GO:0006355">
    <property type="term" value="P:regulation of DNA-templated transcription"/>
    <property type="evidence" value="ECO:0007669"/>
    <property type="project" value="InterPro"/>
</dbReference>
<keyword evidence="7" id="KW-1185">Reference proteome</keyword>
<dbReference type="SUPFAM" id="SSF52172">
    <property type="entry name" value="CheY-like"/>
    <property type="match status" value="1"/>
</dbReference>
<keyword evidence="2" id="KW-0238">DNA-binding</keyword>
<dbReference type="KEGG" id="fwa:DCMF_12885"/>
<dbReference type="InterPro" id="IPR011990">
    <property type="entry name" value="TPR-like_helical_dom_sf"/>
</dbReference>
<protein>
    <recommendedName>
        <fullName evidence="1">Stage 0 sporulation protein A homolog</fullName>
    </recommendedName>
</protein>
<dbReference type="PANTHER" id="PTHR35807">
    <property type="entry name" value="TRANSCRIPTIONAL REGULATOR REDD-RELATED"/>
    <property type="match status" value="1"/>
</dbReference>
<keyword evidence="4" id="KW-0597">Phosphoprotein</keyword>
<evidence type="ECO:0000256" key="3">
    <source>
        <dbReference type="ARBA" id="ARBA00024867"/>
    </source>
</evidence>
<dbReference type="Gene3D" id="3.40.50.2300">
    <property type="match status" value="1"/>
</dbReference>
<comment type="function">
    <text evidence="3">May play the central regulatory role in sporulation. It may be an element of the effector pathway responsible for the activation of sporulation genes in response to nutritional stress. Spo0A may act in concert with spo0H (a sigma factor) to control the expression of some genes that are critical to the sporulation process.</text>
</comment>
<evidence type="ECO:0000259" key="5">
    <source>
        <dbReference type="PROSITE" id="PS50110"/>
    </source>
</evidence>
<dbReference type="SUPFAM" id="SSF48452">
    <property type="entry name" value="TPR-like"/>
    <property type="match status" value="1"/>
</dbReference>
<dbReference type="InterPro" id="IPR051677">
    <property type="entry name" value="AfsR-DnrI-RedD_regulator"/>
</dbReference>
<proteinExistence type="predicted"/>
<evidence type="ECO:0000313" key="7">
    <source>
        <dbReference type="Proteomes" id="UP000323521"/>
    </source>
</evidence>
<dbReference type="Pfam" id="PF03704">
    <property type="entry name" value="BTAD"/>
    <property type="match status" value="1"/>
</dbReference>
<dbReference type="RefSeq" id="WP_148134796.1">
    <property type="nucleotide sequence ID" value="NZ_CP017634.1"/>
</dbReference>
<gene>
    <name evidence="6" type="ORF">DCMF_12885</name>
</gene>
<accession>A0A3G1KSY6</accession>
<evidence type="ECO:0000256" key="2">
    <source>
        <dbReference type="ARBA" id="ARBA00023125"/>
    </source>
</evidence>
<feature type="domain" description="Response regulatory" evidence="5">
    <location>
        <begin position="3"/>
        <end position="117"/>
    </location>
</feature>
<feature type="modified residue" description="4-aspartylphosphate" evidence="4">
    <location>
        <position position="54"/>
    </location>
</feature>
<dbReference type="InterPro" id="IPR011006">
    <property type="entry name" value="CheY-like_superfamily"/>
</dbReference>